<evidence type="ECO:0000256" key="2">
    <source>
        <dbReference type="ARBA" id="ARBA00034247"/>
    </source>
</evidence>
<dbReference type="NCBIfam" id="TIGR00254">
    <property type="entry name" value="GGDEF"/>
    <property type="match status" value="1"/>
</dbReference>
<dbReference type="GO" id="GO:1902201">
    <property type="term" value="P:negative regulation of bacterial-type flagellum-dependent cell motility"/>
    <property type="evidence" value="ECO:0007669"/>
    <property type="project" value="TreeGrafter"/>
</dbReference>
<dbReference type="Gene3D" id="3.30.70.270">
    <property type="match status" value="1"/>
</dbReference>
<dbReference type="GO" id="GO:0005886">
    <property type="term" value="C:plasma membrane"/>
    <property type="evidence" value="ECO:0007669"/>
    <property type="project" value="TreeGrafter"/>
</dbReference>
<accession>A0A6C2D7Z0</accession>
<dbReference type="OrthoDB" id="9813903at2"/>
<dbReference type="PROSITE" id="PS50887">
    <property type="entry name" value="GGDEF"/>
    <property type="match status" value="1"/>
</dbReference>
<dbReference type="SMART" id="SM00267">
    <property type="entry name" value="GGDEF"/>
    <property type="match status" value="1"/>
</dbReference>
<reference evidence="4 5" key="1">
    <citation type="submission" date="2019-01" db="EMBL/GenBank/DDBJ databases">
        <title>Zoogloea oleivorans genome sequencing and assembly.</title>
        <authorList>
            <person name="Tancsics A."/>
            <person name="Farkas M."/>
            <person name="Kriszt B."/>
            <person name="Maroti G."/>
            <person name="Horvath B."/>
        </authorList>
    </citation>
    <scope>NUCLEOTIDE SEQUENCE [LARGE SCALE GENOMIC DNA]</scope>
    <source>
        <strain evidence="4 5">Buc</strain>
    </source>
</reference>
<comment type="caution">
    <text evidence="4">The sequence shown here is derived from an EMBL/GenBank/DDBJ whole genome shotgun (WGS) entry which is preliminary data.</text>
</comment>
<dbReference type="EC" id="2.7.7.65" evidence="1"/>
<dbReference type="Pfam" id="PF00990">
    <property type="entry name" value="GGDEF"/>
    <property type="match status" value="1"/>
</dbReference>
<dbReference type="SUPFAM" id="SSF55073">
    <property type="entry name" value="Nucleotide cyclase"/>
    <property type="match status" value="1"/>
</dbReference>
<dbReference type="FunFam" id="3.30.70.270:FF:000001">
    <property type="entry name" value="Diguanylate cyclase domain protein"/>
    <property type="match status" value="1"/>
</dbReference>
<dbReference type="InterPro" id="IPR000160">
    <property type="entry name" value="GGDEF_dom"/>
</dbReference>
<name>A0A6C2D7Z0_9RHOO</name>
<dbReference type="GO" id="GO:0043709">
    <property type="term" value="P:cell adhesion involved in single-species biofilm formation"/>
    <property type="evidence" value="ECO:0007669"/>
    <property type="project" value="TreeGrafter"/>
</dbReference>
<dbReference type="GO" id="GO:0052621">
    <property type="term" value="F:diguanylate cyclase activity"/>
    <property type="evidence" value="ECO:0007669"/>
    <property type="project" value="UniProtKB-EC"/>
</dbReference>
<dbReference type="PANTHER" id="PTHR45138:SF9">
    <property type="entry name" value="DIGUANYLATE CYCLASE DGCM-RELATED"/>
    <property type="match status" value="1"/>
</dbReference>
<comment type="catalytic activity">
    <reaction evidence="2">
        <text>2 GTP = 3',3'-c-di-GMP + 2 diphosphate</text>
        <dbReference type="Rhea" id="RHEA:24898"/>
        <dbReference type="ChEBI" id="CHEBI:33019"/>
        <dbReference type="ChEBI" id="CHEBI:37565"/>
        <dbReference type="ChEBI" id="CHEBI:58805"/>
        <dbReference type="EC" id="2.7.7.65"/>
    </reaction>
</comment>
<dbReference type="InterPro" id="IPR029787">
    <property type="entry name" value="Nucleotide_cyclase"/>
</dbReference>
<dbReference type="PANTHER" id="PTHR45138">
    <property type="entry name" value="REGULATORY COMPONENTS OF SENSORY TRANSDUCTION SYSTEM"/>
    <property type="match status" value="1"/>
</dbReference>
<evidence type="ECO:0000256" key="1">
    <source>
        <dbReference type="ARBA" id="ARBA00012528"/>
    </source>
</evidence>
<dbReference type="InterPro" id="IPR050469">
    <property type="entry name" value="Diguanylate_Cyclase"/>
</dbReference>
<keyword evidence="5" id="KW-1185">Reference proteome</keyword>
<sequence>MRTGHRKKHPCAKMRPYADPTRDTMIHVLKHVESITQHRDRTLLELGVASALFELVKAREVNLYKAVMHGDDHYLSRVTHVGQDGVRYVQSEFDEGGEAVPLHTRPEMVACVEQSQIVLFNAIERGEYVHCFPISVDRRVLGVLEVTCTAPLTEEDLGTAEGFLGLYRNYLSLLDYSERDTLTGMLNRKTFDENLGKILAGLATVAPTDADSTAAPLRRRQQDDGNHWLAVVDVDHFKRVNDQFGHLYGDEVLLLLARIMRDSFRHQDKLFRFGGEEFVVILRAMADDEVTVALERFREAVENYRFPQVGQVTVSVGYTCIDAQDTIPDIVGRADDALYMAKESGRNQLAHYEKLVSEGKIATREQPDSDIELF</sequence>
<evidence type="ECO:0000313" key="4">
    <source>
        <dbReference type="EMBL" id="TYC62001.1"/>
    </source>
</evidence>
<dbReference type="CDD" id="cd01949">
    <property type="entry name" value="GGDEF"/>
    <property type="match status" value="1"/>
</dbReference>
<evidence type="ECO:0000259" key="3">
    <source>
        <dbReference type="PROSITE" id="PS50887"/>
    </source>
</evidence>
<protein>
    <recommendedName>
        <fullName evidence="1">diguanylate cyclase</fullName>
        <ecNumber evidence="1">2.7.7.65</ecNumber>
    </recommendedName>
</protein>
<evidence type="ECO:0000313" key="5">
    <source>
        <dbReference type="Proteomes" id="UP000389128"/>
    </source>
</evidence>
<feature type="domain" description="GGDEF" evidence="3">
    <location>
        <begin position="225"/>
        <end position="354"/>
    </location>
</feature>
<organism evidence="4 5">
    <name type="scientific">Zoogloea oleivorans</name>
    <dbReference type="NCBI Taxonomy" id="1552750"/>
    <lineage>
        <taxon>Bacteria</taxon>
        <taxon>Pseudomonadati</taxon>
        <taxon>Pseudomonadota</taxon>
        <taxon>Betaproteobacteria</taxon>
        <taxon>Rhodocyclales</taxon>
        <taxon>Zoogloeaceae</taxon>
        <taxon>Zoogloea</taxon>
    </lineage>
</organism>
<dbReference type="EMBL" id="SDKK01000001">
    <property type="protein sequence ID" value="TYC62001.1"/>
    <property type="molecule type" value="Genomic_DNA"/>
</dbReference>
<dbReference type="AlphaFoldDB" id="A0A6C2D7Z0"/>
<proteinExistence type="predicted"/>
<gene>
    <name evidence="4" type="ORF">ETQ85_00060</name>
</gene>
<dbReference type="Proteomes" id="UP000389128">
    <property type="component" value="Unassembled WGS sequence"/>
</dbReference>
<dbReference type="InterPro" id="IPR043128">
    <property type="entry name" value="Rev_trsase/Diguanyl_cyclase"/>
</dbReference>